<accession>A0A9X3EPQ7</accession>
<evidence type="ECO:0000256" key="2">
    <source>
        <dbReference type="ARBA" id="ARBA00022741"/>
    </source>
</evidence>
<dbReference type="SMART" id="SM00028">
    <property type="entry name" value="TPR"/>
    <property type="match status" value="3"/>
</dbReference>
<dbReference type="InterPro" id="IPR011009">
    <property type="entry name" value="Kinase-like_dom_sf"/>
</dbReference>
<feature type="binding site" evidence="5">
    <location>
        <position position="115"/>
    </location>
    <ligand>
        <name>ATP</name>
        <dbReference type="ChEBI" id="CHEBI:30616"/>
    </ligand>
</feature>
<dbReference type="Proteomes" id="UP001150924">
    <property type="component" value="Unassembled WGS sequence"/>
</dbReference>
<reference evidence="8" key="1">
    <citation type="submission" date="2022-11" db="EMBL/GenBank/DDBJ databases">
        <title>Minimal conservation of predation-associated metabolite biosynthetic gene clusters underscores biosynthetic potential of Myxococcota including descriptions for ten novel species: Archangium lansinium sp. nov., Myxococcus landrumus sp. nov., Nannocystis bai.</title>
        <authorList>
            <person name="Ahearne A."/>
            <person name="Stevens C."/>
            <person name="Phillips K."/>
        </authorList>
    </citation>
    <scope>NUCLEOTIDE SEQUENCE</scope>
    <source>
        <strain evidence="8">Na p29</strain>
    </source>
</reference>
<dbReference type="SUPFAM" id="SSF56112">
    <property type="entry name" value="Protein kinase-like (PK-like)"/>
    <property type="match status" value="1"/>
</dbReference>
<evidence type="ECO:0000256" key="6">
    <source>
        <dbReference type="SAM" id="MobiDB-lite"/>
    </source>
</evidence>
<dbReference type="RefSeq" id="WP_267769427.1">
    <property type="nucleotide sequence ID" value="NZ_JAPNKE010000002.1"/>
</dbReference>
<dbReference type="PANTHER" id="PTHR43289:SF6">
    <property type="entry name" value="SERINE_THREONINE-PROTEIN KINASE NEKL-3"/>
    <property type="match status" value="1"/>
</dbReference>
<protein>
    <submittedName>
        <fullName evidence="8">Serine/threonine-protein kinase</fullName>
    </submittedName>
</protein>
<dbReference type="PROSITE" id="PS50011">
    <property type="entry name" value="PROTEIN_KINASE_DOM"/>
    <property type="match status" value="1"/>
</dbReference>
<dbReference type="Pfam" id="PF13424">
    <property type="entry name" value="TPR_12"/>
    <property type="match status" value="1"/>
</dbReference>
<evidence type="ECO:0000313" key="9">
    <source>
        <dbReference type="Proteomes" id="UP001150924"/>
    </source>
</evidence>
<name>A0A9X3EPQ7_9BACT</name>
<dbReference type="Gene3D" id="1.25.40.10">
    <property type="entry name" value="Tetratricopeptide repeat domain"/>
    <property type="match status" value="2"/>
</dbReference>
<dbReference type="GO" id="GO:0005524">
    <property type="term" value="F:ATP binding"/>
    <property type="evidence" value="ECO:0007669"/>
    <property type="project" value="UniProtKB-UniRule"/>
</dbReference>
<dbReference type="CDD" id="cd14014">
    <property type="entry name" value="STKc_PknB_like"/>
    <property type="match status" value="1"/>
</dbReference>
<dbReference type="Gene3D" id="3.30.200.20">
    <property type="entry name" value="Phosphorylase Kinase, domain 1"/>
    <property type="match status" value="1"/>
</dbReference>
<dbReference type="InterPro" id="IPR019734">
    <property type="entry name" value="TPR_rpt"/>
</dbReference>
<dbReference type="GO" id="GO:0004674">
    <property type="term" value="F:protein serine/threonine kinase activity"/>
    <property type="evidence" value="ECO:0007669"/>
    <property type="project" value="TreeGrafter"/>
</dbReference>
<keyword evidence="9" id="KW-1185">Reference proteome</keyword>
<organism evidence="8 9">
    <name type="scientific">Nannocystis pusilla</name>
    <dbReference type="NCBI Taxonomy" id="889268"/>
    <lineage>
        <taxon>Bacteria</taxon>
        <taxon>Pseudomonadati</taxon>
        <taxon>Myxococcota</taxon>
        <taxon>Polyangia</taxon>
        <taxon>Nannocystales</taxon>
        <taxon>Nannocystaceae</taxon>
        <taxon>Nannocystis</taxon>
    </lineage>
</organism>
<feature type="compositionally biased region" description="Basic and acidic residues" evidence="6">
    <location>
        <begin position="1"/>
        <end position="13"/>
    </location>
</feature>
<dbReference type="PROSITE" id="PS00108">
    <property type="entry name" value="PROTEIN_KINASE_ST"/>
    <property type="match status" value="1"/>
</dbReference>
<dbReference type="Pfam" id="PF00069">
    <property type="entry name" value="Pkinase"/>
    <property type="match status" value="1"/>
</dbReference>
<dbReference type="InterPro" id="IPR017441">
    <property type="entry name" value="Protein_kinase_ATP_BS"/>
</dbReference>
<keyword evidence="1" id="KW-0808">Transferase</keyword>
<evidence type="ECO:0000259" key="7">
    <source>
        <dbReference type="PROSITE" id="PS50011"/>
    </source>
</evidence>
<feature type="domain" description="Protein kinase" evidence="7">
    <location>
        <begin position="86"/>
        <end position="364"/>
    </location>
</feature>
<dbReference type="InterPro" id="IPR011990">
    <property type="entry name" value="TPR-like_helical_dom_sf"/>
</dbReference>
<evidence type="ECO:0000256" key="4">
    <source>
        <dbReference type="ARBA" id="ARBA00022840"/>
    </source>
</evidence>
<evidence type="ECO:0000313" key="8">
    <source>
        <dbReference type="EMBL" id="MCY1006960.1"/>
    </source>
</evidence>
<evidence type="ECO:0000256" key="3">
    <source>
        <dbReference type="ARBA" id="ARBA00022777"/>
    </source>
</evidence>
<keyword evidence="3 8" id="KW-0418">Kinase</keyword>
<gene>
    <name evidence="8" type="ORF">OV079_15625</name>
</gene>
<feature type="region of interest" description="Disordered" evidence="6">
    <location>
        <begin position="1"/>
        <end position="59"/>
    </location>
</feature>
<dbReference type="Gene3D" id="1.10.510.10">
    <property type="entry name" value="Transferase(Phosphotransferase) domain 1"/>
    <property type="match status" value="1"/>
</dbReference>
<dbReference type="Pfam" id="PF13374">
    <property type="entry name" value="TPR_10"/>
    <property type="match status" value="3"/>
</dbReference>
<evidence type="ECO:0000256" key="5">
    <source>
        <dbReference type="PROSITE-ProRule" id="PRU10141"/>
    </source>
</evidence>
<keyword evidence="2 5" id="KW-0547">Nucleotide-binding</keyword>
<dbReference type="SUPFAM" id="SSF48452">
    <property type="entry name" value="TPR-like"/>
    <property type="match status" value="3"/>
</dbReference>
<evidence type="ECO:0000256" key="1">
    <source>
        <dbReference type="ARBA" id="ARBA00022679"/>
    </source>
</evidence>
<sequence length="963" mass="103346">MVGAHSPDDKRSGPSDPDLLATTDTKSPALDVTARARPSPIEETALASPGRRDSTPLHAASGVGLRGAAAPLEDSLIRQSRRIGRYAILSELGEGGMGVILSGYDEVLERRVAIKVVRSHHRQDERLQARLLREAQALARLSHPNVVQVYEAGAIGDELFIAMEFVRGVTLSAWLEDRERSQQEILTVFSEAGRGLAAAHRVGLTHRDFKPGNVLVDLEGRVRVVDFGLAALAEQAERPAGDELVDVGVERTVFFAGTPAYMAPEQWLGGQVDARTDQFSFCVALWEALWGSRPFSGDTVDELRDQVLVADLPERVQVGPRAGKRLYRVLARGLARVPDARYPSMDALLADLAGPQVRARHAVVGLGLGAVIGLAAAAWSFQDEGRCLGGEARLVGVWDSARRDAAADAFEASGLGFADEAWTHVAGRLDARAEAIVAMHRDACEAHARGEQSEHLLDLRMACLSRHVHEVRAVTDLLVAADAGVVERAVDAVAALPPIERCADVGLLRAEVPPPADPATALAVDSVRRALANVAALEHTGRYEAGLLGADQAVAAAEAAAYAPAVAEAQLARGRLLALVQRDAEAETSLRAAFTTATASRQDAVARDAAAALVDTLNTLGRLDHAEVWLEIAGAAQTRAPDDGTAALLALARSKLLWSLGRYAESEALIERSVAAYDALHGADNPATARARQWFGTALWARQEFDRAKAVLPDSRARLERAFGPEHPEVAAALRYEGNLYFVLTDFDAALATWRRGLDIILRTRGEDDPLVVVFQGNIAAALARARRPIDAVAAFEAVVRSLERRHGPDHIELCTQLDNLAASYLEAGQLDAARAVIDRSLAIRRRVLGEDHAEVARSLLGLGEWGLHARDYATAIPAFERALAIRAGTDVHTLLRGRAEYGLARALWLSERDRVRARALIEQAVATFTALGPAGSLDLTEATAWRDENVTPGGSAPAQPKR</sequence>
<dbReference type="PANTHER" id="PTHR43289">
    <property type="entry name" value="MITOGEN-ACTIVATED PROTEIN KINASE KINASE KINASE 20-RELATED"/>
    <property type="match status" value="1"/>
</dbReference>
<keyword evidence="4 5" id="KW-0067">ATP-binding</keyword>
<dbReference type="InterPro" id="IPR008271">
    <property type="entry name" value="Ser/Thr_kinase_AS"/>
</dbReference>
<proteinExistence type="predicted"/>
<dbReference type="PROSITE" id="PS00107">
    <property type="entry name" value="PROTEIN_KINASE_ATP"/>
    <property type="match status" value="1"/>
</dbReference>
<dbReference type="AlphaFoldDB" id="A0A9X3EPQ7"/>
<dbReference type="InterPro" id="IPR000719">
    <property type="entry name" value="Prot_kinase_dom"/>
</dbReference>
<comment type="caution">
    <text evidence="8">The sequence shown here is derived from an EMBL/GenBank/DDBJ whole genome shotgun (WGS) entry which is preliminary data.</text>
</comment>
<dbReference type="EMBL" id="JAPNKE010000002">
    <property type="protein sequence ID" value="MCY1006960.1"/>
    <property type="molecule type" value="Genomic_DNA"/>
</dbReference>